<keyword evidence="2" id="KW-1185">Reference proteome</keyword>
<organism evidence="1 2">
    <name type="scientific">Dentiscutata erythropus</name>
    <dbReference type="NCBI Taxonomy" id="1348616"/>
    <lineage>
        <taxon>Eukaryota</taxon>
        <taxon>Fungi</taxon>
        <taxon>Fungi incertae sedis</taxon>
        <taxon>Mucoromycota</taxon>
        <taxon>Glomeromycotina</taxon>
        <taxon>Glomeromycetes</taxon>
        <taxon>Diversisporales</taxon>
        <taxon>Gigasporaceae</taxon>
        <taxon>Dentiscutata</taxon>
    </lineage>
</organism>
<name>A0A9N9FNB4_9GLOM</name>
<evidence type="ECO:0000313" key="2">
    <source>
        <dbReference type="Proteomes" id="UP000789405"/>
    </source>
</evidence>
<proteinExistence type="predicted"/>
<dbReference type="Proteomes" id="UP000789405">
    <property type="component" value="Unassembled WGS sequence"/>
</dbReference>
<comment type="caution">
    <text evidence="1">The sequence shown here is derived from an EMBL/GenBank/DDBJ whole genome shotgun (WGS) entry which is preliminary data.</text>
</comment>
<dbReference type="AlphaFoldDB" id="A0A9N9FNB4"/>
<dbReference type="EMBL" id="CAJVPY010002007">
    <property type="protein sequence ID" value="CAG8545229.1"/>
    <property type="molecule type" value="Genomic_DNA"/>
</dbReference>
<gene>
    <name evidence="1" type="ORF">DERYTH_LOCUS5001</name>
</gene>
<protein>
    <submittedName>
        <fullName evidence="1">12573_t:CDS:1</fullName>
    </submittedName>
</protein>
<evidence type="ECO:0000313" key="1">
    <source>
        <dbReference type="EMBL" id="CAG8545229.1"/>
    </source>
</evidence>
<sequence length="51" mass="5868">MNLVHRSQPGTVTFNTGGKYKIFLYFIQLSKANLLNFNTLDIGKSYTTTFY</sequence>
<reference evidence="1" key="1">
    <citation type="submission" date="2021-06" db="EMBL/GenBank/DDBJ databases">
        <authorList>
            <person name="Kallberg Y."/>
            <person name="Tangrot J."/>
            <person name="Rosling A."/>
        </authorList>
    </citation>
    <scope>NUCLEOTIDE SEQUENCE</scope>
    <source>
        <strain evidence="1">MA453B</strain>
    </source>
</reference>
<accession>A0A9N9FNB4</accession>